<dbReference type="eggNOG" id="COG0790">
    <property type="taxonomic scope" value="Bacteria"/>
</dbReference>
<comment type="caution">
    <text evidence="10">The sequence shown here is derived from an EMBL/GenBank/DDBJ whole genome shotgun (WGS) entry which is preliminary data.</text>
</comment>
<dbReference type="EC" id="3.5.2.6" evidence="3 9"/>
<evidence type="ECO:0000256" key="9">
    <source>
        <dbReference type="RuleBase" id="RU366075"/>
    </source>
</evidence>
<dbReference type="InterPro" id="IPR040239">
    <property type="entry name" value="HcpB-like"/>
</dbReference>
<keyword evidence="11" id="KW-1185">Reference proteome</keyword>
<keyword evidence="9" id="KW-0964">Secreted</keyword>
<dbReference type="GO" id="GO:0046677">
    <property type="term" value="P:response to antibiotic"/>
    <property type="evidence" value="ECO:0007669"/>
    <property type="project" value="UniProtKB-KW"/>
</dbReference>
<accession>C3XEX3</accession>
<keyword evidence="7" id="KW-1015">Disulfide bond</keyword>
<keyword evidence="6" id="KW-0802">TPR repeat</keyword>
<dbReference type="GO" id="GO:0008800">
    <property type="term" value="F:beta-lactamase activity"/>
    <property type="evidence" value="ECO:0007669"/>
    <property type="project" value="UniProtKB-UniRule"/>
</dbReference>
<evidence type="ECO:0000256" key="3">
    <source>
        <dbReference type="ARBA" id="ARBA00012865"/>
    </source>
</evidence>
<dbReference type="AlphaFoldDB" id="C3XEX3"/>
<dbReference type="PANTHER" id="PTHR13891">
    <property type="entry name" value="CYTOCHROME C OXIDASE ASSEMBLY FACTOR 7"/>
    <property type="match status" value="1"/>
</dbReference>
<comment type="subcellular location">
    <subcellularLocation>
        <location evidence="9">Secreted</location>
    </subcellularLocation>
</comment>
<dbReference type="Gene3D" id="1.25.40.10">
    <property type="entry name" value="Tetratricopeptide repeat domain"/>
    <property type="match status" value="1"/>
</dbReference>
<keyword evidence="5 9" id="KW-0378">Hydrolase</keyword>
<evidence type="ECO:0000256" key="6">
    <source>
        <dbReference type="ARBA" id="ARBA00022803"/>
    </source>
</evidence>
<feature type="signal peptide" evidence="9">
    <location>
        <begin position="1"/>
        <end position="22"/>
    </location>
</feature>
<evidence type="ECO:0000313" key="10">
    <source>
        <dbReference type="EMBL" id="EEO23562.1"/>
    </source>
</evidence>
<name>C3XEX3_9HELI</name>
<dbReference type="RefSeq" id="WP_005217554.1">
    <property type="nucleotide sequence ID" value="NZ_KI392032.1"/>
</dbReference>
<evidence type="ECO:0000256" key="1">
    <source>
        <dbReference type="ARBA" id="ARBA00001526"/>
    </source>
</evidence>
<dbReference type="GO" id="GO:0005576">
    <property type="term" value="C:extracellular region"/>
    <property type="evidence" value="ECO:0007669"/>
    <property type="project" value="UniProtKB-SubCell"/>
</dbReference>
<dbReference type="InterPro" id="IPR011990">
    <property type="entry name" value="TPR-like_helical_dom_sf"/>
</dbReference>
<evidence type="ECO:0000313" key="11">
    <source>
        <dbReference type="Proteomes" id="UP000005085"/>
    </source>
</evidence>
<dbReference type="InterPro" id="IPR006597">
    <property type="entry name" value="Sel1-like"/>
</dbReference>
<dbReference type="Proteomes" id="UP000005085">
    <property type="component" value="Unassembled WGS sequence"/>
</dbReference>
<dbReference type="Pfam" id="PF08238">
    <property type="entry name" value="Sel1"/>
    <property type="match status" value="2"/>
</dbReference>
<dbReference type="PANTHER" id="PTHR13891:SF1">
    <property type="entry name" value="CYTOCHROME C OXIDASE ASSEMBLY FACTOR 7"/>
    <property type="match status" value="1"/>
</dbReference>
<dbReference type="EMBL" id="ACDN02000002">
    <property type="protein sequence ID" value="EEO23562.1"/>
    <property type="molecule type" value="Genomic_DNA"/>
</dbReference>
<evidence type="ECO:0000256" key="8">
    <source>
        <dbReference type="ARBA" id="ARBA00023251"/>
    </source>
</evidence>
<organism evidence="10 11">
    <name type="scientific">Helicobacter bilis ATCC 43879</name>
    <dbReference type="NCBI Taxonomy" id="613026"/>
    <lineage>
        <taxon>Bacteria</taxon>
        <taxon>Pseudomonadati</taxon>
        <taxon>Campylobacterota</taxon>
        <taxon>Epsilonproteobacteria</taxon>
        <taxon>Campylobacterales</taxon>
        <taxon>Helicobacteraceae</taxon>
        <taxon>Helicobacter</taxon>
    </lineage>
</organism>
<evidence type="ECO:0000256" key="5">
    <source>
        <dbReference type="ARBA" id="ARBA00022801"/>
    </source>
</evidence>
<dbReference type="OrthoDB" id="9772133at2"/>
<comment type="similarity">
    <text evidence="2 9">Belongs to the hcp beta-lactamase family.</text>
</comment>
<keyword evidence="9" id="KW-0732">Signal</keyword>
<dbReference type="SUPFAM" id="SSF81901">
    <property type="entry name" value="HCP-like"/>
    <property type="match status" value="1"/>
</dbReference>
<feature type="chain" id="PRO_5023965608" description="Beta-lactamase" evidence="9">
    <location>
        <begin position="23"/>
        <end position="128"/>
    </location>
</feature>
<dbReference type="HOGENOM" id="CLU_000288_36_12_7"/>
<sequence length="128" mass="13974">MIQKLCRRIVLTSCVGISVAFALDVVKNLEKDCNGGNAVACVDLGNMYDFGYPFKQDYKKATELYQKACNSGNAGACSNLGLMYDYGKGVKQDKSKAKKLFGDACDMGYQGGVMIIGIKRSWCAVRTR</sequence>
<comment type="catalytic activity">
    <reaction evidence="1 9">
        <text>a beta-lactam + H2O = a substituted beta-amino acid</text>
        <dbReference type="Rhea" id="RHEA:20401"/>
        <dbReference type="ChEBI" id="CHEBI:15377"/>
        <dbReference type="ChEBI" id="CHEBI:35627"/>
        <dbReference type="ChEBI" id="CHEBI:140347"/>
        <dbReference type="EC" id="3.5.2.6"/>
    </reaction>
</comment>
<gene>
    <name evidence="10" type="ORF">HRAG_00619</name>
</gene>
<protein>
    <recommendedName>
        <fullName evidence="3 9">Beta-lactamase</fullName>
        <ecNumber evidence="3 9">3.5.2.6</ecNumber>
    </recommendedName>
</protein>
<evidence type="ECO:0000256" key="7">
    <source>
        <dbReference type="ARBA" id="ARBA00023157"/>
    </source>
</evidence>
<keyword evidence="8" id="KW-0046">Antibiotic resistance</keyword>
<comment type="function">
    <text evidence="9">Hydrolyzes 6-aminopenicillinic acid and 7-aminocephalosporanic acid (ACA) derivatives.</text>
</comment>
<evidence type="ECO:0000256" key="4">
    <source>
        <dbReference type="ARBA" id="ARBA00022737"/>
    </source>
</evidence>
<proteinExistence type="inferred from homology"/>
<dbReference type="SMART" id="SM00671">
    <property type="entry name" value="SEL1"/>
    <property type="match status" value="2"/>
</dbReference>
<evidence type="ECO:0000256" key="2">
    <source>
        <dbReference type="ARBA" id="ARBA00008486"/>
    </source>
</evidence>
<keyword evidence="4" id="KW-0677">Repeat</keyword>
<reference evidence="10 11" key="1">
    <citation type="journal article" date="2014" name="Genome Announc.">
        <title>Draft genome sequences of six enterohepatic helicobacter species isolated from humans and one from rhesus macaques.</title>
        <authorList>
            <person name="Shen Z."/>
            <person name="Sheh A."/>
            <person name="Young S.K."/>
            <person name="Abouelliel A."/>
            <person name="Ward D.V."/>
            <person name="Earl A.M."/>
            <person name="Fox J.G."/>
        </authorList>
    </citation>
    <scope>NUCLEOTIDE SEQUENCE [LARGE SCALE GENOMIC DNA]</scope>
    <source>
        <strain evidence="10 11">ATCC 43879</strain>
    </source>
</reference>